<feature type="domain" description="Radical SAM core" evidence="5">
    <location>
        <begin position="169"/>
        <end position="409"/>
    </location>
</feature>
<dbReference type="GO" id="GO:0046872">
    <property type="term" value="F:metal ion binding"/>
    <property type="evidence" value="ECO:0007669"/>
    <property type="project" value="UniProtKB-KW"/>
</dbReference>
<dbReference type="InterPro" id="IPR034505">
    <property type="entry name" value="Coproporphyrinogen-III_oxidase"/>
</dbReference>
<organism evidence="6 7">
    <name type="scientific">Thermotalea metallivorans</name>
    <dbReference type="NCBI Taxonomy" id="520762"/>
    <lineage>
        <taxon>Bacteria</taxon>
        <taxon>Bacillati</taxon>
        <taxon>Bacillota</taxon>
        <taxon>Clostridia</taxon>
        <taxon>Peptostreptococcales</taxon>
        <taxon>Thermotaleaceae</taxon>
        <taxon>Thermotalea</taxon>
    </lineage>
</organism>
<keyword evidence="4" id="KW-0411">Iron-sulfur</keyword>
<keyword evidence="6" id="KW-0560">Oxidoreductase</keyword>
<dbReference type="SFLD" id="SFLDS00029">
    <property type="entry name" value="Radical_SAM"/>
    <property type="match status" value="1"/>
</dbReference>
<dbReference type="NCBIfam" id="TIGR03994">
    <property type="entry name" value="rSAM_HemZ"/>
    <property type="match status" value="1"/>
</dbReference>
<keyword evidence="7" id="KW-1185">Reference proteome</keyword>
<dbReference type="SFLD" id="SFLDF00310">
    <property type="entry name" value="oxygen-independent_coproporphy"/>
    <property type="match status" value="1"/>
</dbReference>
<evidence type="ECO:0000256" key="1">
    <source>
        <dbReference type="ARBA" id="ARBA00022691"/>
    </source>
</evidence>
<dbReference type="SUPFAM" id="SSF102114">
    <property type="entry name" value="Radical SAM enzymes"/>
    <property type="match status" value="1"/>
</dbReference>
<keyword evidence="3" id="KW-0408">Iron</keyword>
<dbReference type="GO" id="GO:0016491">
    <property type="term" value="F:oxidoreductase activity"/>
    <property type="evidence" value="ECO:0007669"/>
    <property type="project" value="UniProtKB-KW"/>
</dbReference>
<dbReference type="AlphaFoldDB" id="A0A140L8W5"/>
<dbReference type="GO" id="GO:0051539">
    <property type="term" value="F:4 iron, 4 sulfur cluster binding"/>
    <property type="evidence" value="ECO:0007669"/>
    <property type="project" value="TreeGrafter"/>
</dbReference>
<comment type="caution">
    <text evidence="6">The sequence shown here is derived from an EMBL/GenBank/DDBJ whole genome shotgun (WGS) entry which is preliminary data.</text>
</comment>
<dbReference type="EC" id="1.3.99.-" evidence="6"/>
<dbReference type="Gene3D" id="3.20.20.70">
    <property type="entry name" value="Aldolase class I"/>
    <property type="match status" value="1"/>
</dbReference>
<evidence type="ECO:0000313" key="6">
    <source>
        <dbReference type="EMBL" id="KXG76990.1"/>
    </source>
</evidence>
<accession>A0A140L8W5</accession>
<dbReference type="InterPro" id="IPR013785">
    <property type="entry name" value="Aldolase_TIM"/>
</dbReference>
<evidence type="ECO:0000259" key="5">
    <source>
        <dbReference type="PROSITE" id="PS51918"/>
    </source>
</evidence>
<dbReference type="EMBL" id="LOEE01000019">
    <property type="protein sequence ID" value="KXG76990.1"/>
    <property type="molecule type" value="Genomic_DNA"/>
</dbReference>
<dbReference type="PATRIC" id="fig|520762.4.peg.592"/>
<keyword evidence="1" id="KW-0949">S-adenosyl-L-methionine</keyword>
<dbReference type="GO" id="GO:0005737">
    <property type="term" value="C:cytoplasm"/>
    <property type="evidence" value="ECO:0007669"/>
    <property type="project" value="TreeGrafter"/>
</dbReference>
<dbReference type="SMART" id="SM00729">
    <property type="entry name" value="Elp3"/>
    <property type="match status" value="1"/>
</dbReference>
<name>A0A140L8W5_9FIRM</name>
<dbReference type="InterPro" id="IPR007197">
    <property type="entry name" value="rSAM"/>
</dbReference>
<dbReference type="CDD" id="cd01335">
    <property type="entry name" value="Radical_SAM"/>
    <property type="match status" value="1"/>
</dbReference>
<dbReference type="GO" id="GO:0006779">
    <property type="term" value="P:porphyrin-containing compound biosynthetic process"/>
    <property type="evidence" value="ECO:0007669"/>
    <property type="project" value="TreeGrafter"/>
</dbReference>
<dbReference type="InterPro" id="IPR023995">
    <property type="entry name" value="HemZ"/>
</dbReference>
<dbReference type="PANTHER" id="PTHR13932:SF1">
    <property type="entry name" value="OXYGEN-INDEPENDENT COPROPORPHYRINOGEN-III OXIDASE-LIKE PROTEIN HEMZ"/>
    <property type="match status" value="1"/>
</dbReference>
<dbReference type="SFLD" id="SFLDG01082">
    <property type="entry name" value="B12-binding_domain_containing"/>
    <property type="match status" value="1"/>
</dbReference>
<dbReference type="STRING" id="520762.AN619_05170"/>
<evidence type="ECO:0000256" key="4">
    <source>
        <dbReference type="ARBA" id="ARBA00023014"/>
    </source>
</evidence>
<dbReference type="InterPro" id="IPR006638">
    <property type="entry name" value="Elp3/MiaA/NifB-like_rSAM"/>
</dbReference>
<reference evidence="6 7" key="1">
    <citation type="submission" date="2015-12" db="EMBL/GenBank/DDBJ databases">
        <title>Draft genome sequence of the thermoanaerobe Thermotalea metallivorans, an isolate from the runoff channel of the Great Artesian Basin, Australia.</title>
        <authorList>
            <person name="Patel B.K."/>
        </authorList>
    </citation>
    <scope>NUCLEOTIDE SEQUENCE [LARGE SCALE GENOMIC DNA]</scope>
    <source>
        <strain evidence="6 7">B2-1</strain>
    </source>
</reference>
<sequence>MEMMKVLLKGHDYKYEVGELLKLFVPGNRIQFLNEKALGDNQSFLLVSSLWKKGEGVIAECGLFCGSKQILSKKLSYKDVDTLGHEGPKGIKRAIKLSIFHVLSEHFHMSPPWGILTGIRPSKIVHELMDQGMDGNAIEQQLRDDYKISREKINLVMEIALRERAILESNDALHYSLYISIPFCPTRCVYCSFPSNPVGNEKRDLVSSYLDALYFEIRETGKLLQSLGRKVDTLYIGGGTPTVLGAHDLDRLIREVKEYFDFSEVREITVEAGRPDTIDRKKLMVLKEHGVGRISINPQTMNEITLERMGRSHSPQAIKDAYALAKTVGFQTINMDLIIGLPGETPEMVEETMKDLLEMKPENITVHTLAVKKASKLKENLEAFELAQEEQAKKMLGIAEGYARQMGLHPYYMYRQKYMVGNLENIGYCLPGHACRYNIQIIEERQSIIALGAGAISKIYYSHENRLERVPNVTNVEQYIQRVEEMVEKKRIELEKQETVLTGNRT</sequence>
<proteinExistence type="predicted"/>
<dbReference type="SFLD" id="SFLDG01065">
    <property type="entry name" value="anaerobic_coproporphyrinogen-I"/>
    <property type="match status" value="1"/>
</dbReference>
<protein>
    <submittedName>
        <fullName evidence="6">Oxygen-independent coproporphyrinogen-III oxidase-like protein HemZ</fullName>
        <ecNumber evidence="6">1.3.99.-</ecNumber>
    </submittedName>
</protein>
<dbReference type="PROSITE" id="PS51918">
    <property type="entry name" value="RADICAL_SAM"/>
    <property type="match status" value="1"/>
</dbReference>
<dbReference type="PANTHER" id="PTHR13932">
    <property type="entry name" value="COPROPORPHYRINIGEN III OXIDASE"/>
    <property type="match status" value="1"/>
</dbReference>
<gene>
    <name evidence="6" type="primary">hemZ</name>
    <name evidence="6" type="ORF">AN619_05170</name>
</gene>
<evidence type="ECO:0000256" key="3">
    <source>
        <dbReference type="ARBA" id="ARBA00023004"/>
    </source>
</evidence>
<dbReference type="Proteomes" id="UP000070456">
    <property type="component" value="Unassembled WGS sequence"/>
</dbReference>
<evidence type="ECO:0000313" key="7">
    <source>
        <dbReference type="Proteomes" id="UP000070456"/>
    </source>
</evidence>
<evidence type="ECO:0000256" key="2">
    <source>
        <dbReference type="ARBA" id="ARBA00022723"/>
    </source>
</evidence>
<dbReference type="Pfam" id="PF04055">
    <property type="entry name" value="Radical_SAM"/>
    <property type="match status" value="1"/>
</dbReference>
<keyword evidence="2" id="KW-0479">Metal-binding</keyword>
<dbReference type="InterPro" id="IPR058240">
    <property type="entry name" value="rSAM_sf"/>
</dbReference>